<proteinExistence type="predicted"/>
<keyword evidence="2" id="KW-1185">Reference proteome</keyword>
<dbReference type="InterPro" id="IPR011990">
    <property type="entry name" value="TPR-like_helical_dom_sf"/>
</dbReference>
<gene>
    <name evidence="1" type="ORF">SAMN04515678_10222</name>
</gene>
<accession>A0A1I1U358</accession>
<dbReference type="AlphaFoldDB" id="A0A1I1U358"/>
<dbReference type="Gene3D" id="1.25.40.10">
    <property type="entry name" value="Tetratricopeptide repeat domain"/>
    <property type="match status" value="1"/>
</dbReference>
<dbReference type="SUPFAM" id="SSF48452">
    <property type="entry name" value="TPR-like"/>
    <property type="match status" value="1"/>
</dbReference>
<sequence>MSARILLTATVLSALLALVLDGASGFGRVLLAAGMPRAAAPFLTDPAWRGVAEYRAGRWDEAADAFRAADSQYNLGNAEAQAGRYSAALEAYDIARAAGDADASANFDLVAAYYAGLALDPESVVEWFSGRDETGPEMAAPIGEGSGRAAGTGSETTNAGMLLGLPELTSREQAGVRRVFDDKFMVANRRWLEQLSDVPGDYLAARISHERKRRFEAGLAPPEPEDPR</sequence>
<reference evidence="1 2" key="1">
    <citation type="submission" date="2016-10" db="EMBL/GenBank/DDBJ databases">
        <authorList>
            <person name="Varghese N."/>
            <person name="Submissions S."/>
        </authorList>
    </citation>
    <scope>NUCLEOTIDE SEQUENCE [LARGE SCALE GENOMIC DNA]</scope>
    <source>
        <strain evidence="2">YIM D21,KCTC 23444,ACCC 10710</strain>
    </source>
</reference>
<dbReference type="EMBL" id="FOMS01000002">
    <property type="protein sequence ID" value="SFD63133.1"/>
    <property type="molecule type" value="Genomic_DNA"/>
</dbReference>
<evidence type="ECO:0000313" key="2">
    <source>
        <dbReference type="Proteomes" id="UP000325289"/>
    </source>
</evidence>
<name>A0A1I1U358_9RHOB</name>
<dbReference type="Proteomes" id="UP000325289">
    <property type="component" value="Unassembled WGS sequence"/>
</dbReference>
<dbReference type="RefSeq" id="WP_149754448.1">
    <property type="nucleotide sequence ID" value="NZ_FOMS01000002.1"/>
</dbReference>
<dbReference type="OrthoDB" id="5801125at2"/>
<organism evidence="1 2">
    <name type="scientific">Roseivivax sediminis</name>
    <dbReference type="NCBI Taxonomy" id="936889"/>
    <lineage>
        <taxon>Bacteria</taxon>
        <taxon>Pseudomonadati</taxon>
        <taxon>Pseudomonadota</taxon>
        <taxon>Alphaproteobacteria</taxon>
        <taxon>Rhodobacterales</taxon>
        <taxon>Roseobacteraceae</taxon>
        <taxon>Roseivivax</taxon>
    </lineage>
</organism>
<protein>
    <submittedName>
        <fullName evidence="1">Ca-activated chloride channel family protein</fullName>
    </submittedName>
</protein>
<evidence type="ECO:0000313" key="1">
    <source>
        <dbReference type="EMBL" id="SFD63133.1"/>
    </source>
</evidence>